<gene>
    <name evidence="7" type="ORF">OMP40_10095</name>
</gene>
<feature type="transmembrane region" description="Helical" evidence="5">
    <location>
        <begin position="237"/>
        <end position="262"/>
    </location>
</feature>
<dbReference type="InterPro" id="IPR036640">
    <property type="entry name" value="ABC1_TM_sf"/>
</dbReference>
<dbReference type="AlphaFoldDB" id="A0A9X4KRU0"/>
<dbReference type="Proteomes" id="UP001153404">
    <property type="component" value="Unassembled WGS sequence"/>
</dbReference>
<evidence type="ECO:0000259" key="6">
    <source>
        <dbReference type="PROSITE" id="PS50929"/>
    </source>
</evidence>
<dbReference type="Pfam" id="PF00664">
    <property type="entry name" value="ABC_membrane"/>
    <property type="match status" value="1"/>
</dbReference>
<feature type="domain" description="ABC transmembrane type-1" evidence="6">
    <location>
        <begin position="17"/>
        <end position="267"/>
    </location>
</feature>
<feature type="transmembrane region" description="Helical" evidence="5">
    <location>
        <begin position="15"/>
        <end position="38"/>
    </location>
</feature>
<dbReference type="Gene3D" id="1.20.1560.10">
    <property type="entry name" value="ABC transporter type 1, transmembrane domain"/>
    <property type="match status" value="1"/>
</dbReference>
<dbReference type="PANTHER" id="PTHR24221:SF590">
    <property type="entry name" value="COMPONENT LINKED WITH THE ASSEMBLY OF CYTOCHROME' TRANSPORT TRANSMEMBRANE ATP-BINDING PROTEIN ABC TRANSPORTER CYDD-RELATED"/>
    <property type="match status" value="1"/>
</dbReference>
<protein>
    <submittedName>
        <fullName evidence="7">ABC transporter transmembrane domain-containing protein</fullName>
    </submittedName>
</protein>
<dbReference type="RefSeq" id="WP_277531092.1">
    <property type="nucleotide sequence ID" value="NZ_JAPDIA010000003.1"/>
</dbReference>
<keyword evidence="8" id="KW-1185">Reference proteome</keyword>
<evidence type="ECO:0000256" key="5">
    <source>
        <dbReference type="SAM" id="Phobius"/>
    </source>
</evidence>
<comment type="subcellular location">
    <subcellularLocation>
        <location evidence="1">Cell membrane</location>
        <topology evidence="1">Multi-pass membrane protein</topology>
    </subcellularLocation>
</comment>
<evidence type="ECO:0000313" key="7">
    <source>
        <dbReference type="EMBL" id="MDG0809657.1"/>
    </source>
</evidence>
<proteinExistence type="predicted"/>
<dbReference type="SUPFAM" id="SSF90123">
    <property type="entry name" value="ABC transporter transmembrane region"/>
    <property type="match status" value="1"/>
</dbReference>
<evidence type="ECO:0000313" key="8">
    <source>
        <dbReference type="Proteomes" id="UP001153404"/>
    </source>
</evidence>
<dbReference type="CDD" id="cd18584">
    <property type="entry name" value="ABC_6TM_AarD_CydD"/>
    <property type="match status" value="1"/>
</dbReference>
<evidence type="ECO:0000256" key="4">
    <source>
        <dbReference type="ARBA" id="ARBA00023136"/>
    </source>
</evidence>
<name>A0A9X4KRU0_9BACL</name>
<feature type="transmembrane region" description="Helical" evidence="5">
    <location>
        <begin position="50"/>
        <end position="71"/>
    </location>
</feature>
<evidence type="ECO:0000256" key="2">
    <source>
        <dbReference type="ARBA" id="ARBA00022692"/>
    </source>
</evidence>
<comment type="caution">
    <text evidence="7">The sequence shown here is derived from an EMBL/GenBank/DDBJ whole genome shotgun (WGS) entry which is preliminary data.</text>
</comment>
<organism evidence="7 8">
    <name type="scientific">Cohnella rhizosphaerae</name>
    <dbReference type="NCBI Taxonomy" id="1457232"/>
    <lineage>
        <taxon>Bacteria</taxon>
        <taxon>Bacillati</taxon>
        <taxon>Bacillota</taxon>
        <taxon>Bacilli</taxon>
        <taxon>Bacillales</taxon>
        <taxon>Paenibacillaceae</taxon>
        <taxon>Cohnella</taxon>
    </lineage>
</organism>
<evidence type="ECO:0000256" key="1">
    <source>
        <dbReference type="ARBA" id="ARBA00004651"/>
    </source>
</evidence>
<dbReference type="PROSITE" id="PS50929">
    <property type="entry name" value="ABC_TM1F"/>
    <property type="match status" value="1"/>
</dbReference>
<keyword evidence="3 5" id="KW-1133">Transmembrane helix</keyword>
<dbReference type="EMBL" id="JAPDIA010000003">
    <property type="protein sequence ID" value="MDG0809657.1"/>
    <property type="molecule type" value="Genomic_DNA"/>
</dbReference>
<dbReference type="GO" id="GO:0005524">
    <property type="term" value="F:ATP binding"/>
    <property type="evidence" value="ECO:0007669"/>
    <property type="project" value="InterPro"/>
</dbReference>
<dbReference type="GO" id="GO:0140359">
    <property type="term" value="F:ABC-type transporter activity"/>
    <property type="evidence" value="ECO:0007669"/>
    <property type="project" value="InterPro"/>
</dbReference>
<dbReference type="InterPro" id="IPR011527">
    <property type="entry name" value="ABC1_TM_dom"/>
</dbReference>
<evidence type="ECO:0000256" key="3">
    <source>
        <dbReference type="ARBA" id="ARBA00022989"/>
    </source>
</evidence>
<keyword evidence="4 5" id="KW-0472">Membrane</keyword>
<reference evidence="7" key="1">
    <citation type="submission" date="2022-10" db="EMBL/GenBank/DDBJ databases">
        <title>Comparative genomic analysis of Cohnella hashimotonis sp. nov., isolated from the International Space Station.</title>
        <authorList>
            <person name="Simpson A."/>
            <person name="Venkateswaran K."/>
        </authorList>
    </citation>
    <scope>NUCLEOTIDE SEQUENCE</scope>
    <source>
        <strain evidence="7">DSM 28161</strain>
    </source>
</reference>
<accession>A0A9X4KRU0</accession>
<dbReference type="InterPro" id="IPR039421">
    <property type="entry name" value="Type_1_exporter"/>
</dbReference>
<feature type="transmembrane region" description="Helical" evidence="5">
    <location>
        <begin position="156"/>
        <end position="179"/>
    </location>
</feature>
<dbReference type="GO" id="GO:0005886">
    <property type="term" value="C:plasma membrane"/>
    <property type="evidence" value="ECO:0007669"/>
    <property type="project" value="UniProtKB-SubCell"/>
</dbReference>
<dbReference type="PANTHER" id="PTHR24221">
    <property type="entry name" value="ATP-BINDING CASSETTE SUB-FAMILY B"/>
    <property type="match status" value="1"/>
</dbReference>
<keyword evidence="2 5" id="KW-0812">Transmembrane</keyword>
<sequence>MMRELFRQVSGVRKLFAFSIGLGLCAGMLLILEAAWIADIADRAFLRGSPLAPLLPAFAVLLLWIALRAVLQAAGEHASAQMALRIKGELRVRLVAKLAELGPRGIGGERSGELLGTVHEGVEQLEAYLSKYLPQVALSMLVPAAVFAVALRLDLISAVVLAVTMPLLVLFMILVGVAAKSKAAKQFKQLGRLGGHFLDVVRGLPTLKAFGRSRAQIEIIDRLSDDYRRETMGTLRLAFLSAFVMELFATLSTAVVAVFLGLRLADGGDRVRAGVSRAAADAGVLCAGARRRHAVPCQRGGHERD</sequence>